<keyword evidence="1" id="KW-0812">Transmembrane</keyword>
<proteinExistence type="predicted"/>
<evidence type="ECO:0000313" key="3">
    <source>
        <dbReference type="Proteomes" id="UP000183954"/>
    </source>
</evidence>
<name>A0A1M5RBI2_9FIRM</name>
<keyword evidence="1" id="KW-1133">Transmembrane helix</keyword>
<dbReference type="Proteomes" id="UP000183954">
    <property type="component" value="Unassembled WGS sequence"/>
</dbReference>
<organism evidence="2 3">
    <name type="scientific">Desulfosporosinus lacus DSM 15449</name>
    <dbReference type="NCBI Taxonomy" id="1121420"/>
    <lineage>
        <taxon>Bacteria</taxon>
        <taxon>Bacillati</taxon>
        <taxon>Bacillota</taxon>
        <taxon>Clostridia</taxon>
        <taxon>Eubacteriales</taxon>
        <taxon>Desulfitobacteriaceae</taxon>
        <taxon>Desulfosporosinus</taxon>
    </lineage>
</organism>
<keyword evidence="1" id="KW-0472">Membrane</keyword>
<protein>
    <submittedName>
        <fullName evidence="2">Uncharacterized protein</fullName>
    </submittedName>
</protein>
<dbReference type="RefSeq" id="WP_073027617.1">
    <property type="nucleotide sequence ID" value="NZ_FQXJ01000003.1"/>
</dbReference>
<dbReference type="EMBL" id="FQXJ01000003">
    <property type="protein sequence ID" value="SHH23704.1"/>
    <property type="molecule type" value="Genomic_DNA"/>
</dbReference>
<reference evidence="3" key="1">
    <citation type="submission" date="2016-11" db="EMBL/GenBank/DDBJ databases">
        <authorList>
            <person name="Varghese N."/>
            <person name="Submissions S."/>
        </authorList>
    </citation>
    <scope>NUCLEOTIDE SEQUENCE [LARGE SCALE GENOMIC DNA]</scope>
    <source>
        <strain evidence="3">DSM 15449</strain>
    </source>
</reference>
<dbReference type="OrthoDB" id="1798117at2"/>
<feature type="transmembrane region" description="Helical" evidence="1">
    <location>
        <begin position="64"/>
        <end position="84"/>
    </location>
</feature>
<feature type="transmembrane region" description="Helical" evidence="1">
    <location>
        <begin position="127"/>
        <end position="148"/>
    </location>
</feature>
<feature type="transmembrane region" description="Helical" evidence="1">
    <location>
        <begin position="96"/>
        <end position="115"/>
    </location>
</feature>
<dbReference type="AlphaFoldDB" id="A0A1M5RBI2"/>
<evidence type="ECO:0000313" key="2">
    <source>
        <dbReference type="EMBL" id="SHH23704.1"/>
    </source>
</evidence>
<keyword evidence="3" id="KW-1185">Reference proteome</keyword>
<accession>A0A1M5RBI2</accession>
<sequence length="186" mass="20286">MNIPKTKDRMMLGILAGGLAFIFQSIFDYASYKQKISKRNYWSTAAGVWVKSKRQANKWNGQLLGAWMTLGLNAVNGIFMVWSLTKAGLNKWPIKGVVLGSITGSITNAFLSGFAKNKVAPKDSNSTLSYTLTNAITGLVAAWGIVTFGDESLFNERRVIAGDTLSTMPININGSVVEESNPTYIH</sequence>
<evidence type="ECO:0000256" key="1">
    <source>
        <dbReference type="SAM" id="Phobius"/>
    </source>
</evidence>
<gene>
    <name evidence="2" type="ORF">SAMN02746098_00515</name>
</gene>
<feature type="transmembrane region" description="Helical" evidence="1">
    <location>
        <begin position="12"/>
        <end position="32"/>
    </location>
</feature>